<keyword evidence="1" id="KW-0378">Hydrolase</keyword>
<sequence>MKMNKRQTLQEISEILDTYCVDCLLKKHFREEYGKNYAHSFCINNCTVGQKIKKVGEKLSN</sequence>
<gene>
    <name evidence="1" type="ORF">J2S02_001520</name>
</gene>
<keyword evidence="2" id="KW-1185">Reference proteome</keyword>
<dbReference type="Proteomes" id="UP001232245">
    <property type="component" value="Unassembled WGS sequence"/>
</dbReference>
<keyword evidence="1" id="KW-0645">Protease</keyword>
<proteinExistence type="predicted"/>
<name>A0ABT9YYX0_9BACI</name>
<dbReference type="InterPro" id="IPR019718">
    <property type="entry name" value="DUF2602"/>
</dbReference>
<dbReference type="Pfam" id="PF10782">
    <property type="entry name" value="zf-C2HCIx2C"/>
    <property type="match status" value="1"/>
</dbReference>
<keyword evidence="1" id="KW-0031">Aminopeptidase</keyword>
<dbReference type="GO" id="GO:0004177">
    <property type="term" value="F:aminopeptidase activity"/>
    <property type="evidence" value="ECO:0007669"/>
    <property type="project" value="UniProtKB-KW"/>
</dbReference>
<evidence type="ECO:0000313" key="1">
    <source>
        <dbReference type="EMBL" id="MDQ0225191.1"/>
    </source>
</evidence>
<accession>A0ABT9YYX0</accession>
<reference evidence="1 2" key="1">
    <citation type="submission" date="2023-07" db="EMBL/GenBank/DDBJ databases">
        <title>Genomic Encyclopedia of Type Strains, Phase IV (KMG-IV): sequencing the most valuable type-strain genomes for metagenomic binning, comparative biology and taxonomic classification.</title>
        <authorList>
            <person name="Goeker M."/>
        </authorList>
    </citation>
    <scope>NUCLEOTIDE SEQUENCE [LARGE SCALE GENOMIC DNA]</scope>
    <source>
        <strain evidence="1 2">DSM 17723</strain>
    </source>
</reference>
<dbReference type="EMBL" id="JAUSTZ010000002">
    <property type="protein sequence ID" value="MDQ0225191.1"/>
    <property type="molecule type" value="Genomic_DNA"/>
</dbReference>
<evidence type="ECO:0000313" key="2">
    <source>
        <dbReference type="Proteomes" id="UP001232245"/>
    </source>
</evidence>
<comment type="caution">
    <text evidence="1">The sequence shown here is derived from an EMBL/GenBank/DDBJ whole genome shotgun (WGS) entry which is preliminary data.</text>
</comment>
<organism evidence="1 2">
    <name type="scientific">Metabacillus niabensis</name>
    <dbReference type="NCBI Taxonomy" id="324854"/>
    <lineage>
        <taxon>Bacteria</taxon>
        <taxon>Bacillati</taxon>
        <taxon>Bacillota</taxon>
        <taxon>Bacilli</taxon>
        <taxon>Bacillales</taxon>
        <taxon>Bacillaceae</taxon>
        <taxon>Metabacillus</taxon>
    </lineage>
</organism>
<protein>
    <submittedName>
        <fullName evidence="1">Methionine aminopeptidase</fullName>
    </submittedName>
</protein>